<sequence length="200" mass="22631">MFASLKRSVPGKTLRGDVKSMQAWKTLQAMRRRCEPRGFGEDFLDRQSGSLGTARSGQIRVGGGPKEKGWYLMTAWRMPKYPGALLRAYPRHRLLISRQSAALKPAAYQVHPGPDPQFQRHRIRRFKGPSFSAVVSTYFWLNRLLHCGWSSAIEISSIPNLNIILQATLVFFWAQLLLISIANQVFGIPRIQPLHCSTSP</sequence>
<dbReference type="EMBL" id="ML991780">
    <property type="protein sequence ID" value="KAF2237473.1"/>
    <property type="molecule type" value="Genomic_DNA"/>
</dbReference>
<accession>A0A6A6HIW3</accession>
<protein>
    <submittedName>
        <fullName evidence="1">Uncharacterized protein</fullName>
    </submittedName>
</protein>
<evidence type="ECO:0000313" key="2">
    <source>
        <dbReference type="Proteomes" id="UP000800092"/>
    </source>
</evidence>
<evidence type="ECO:0000313" key="1">
    <source>
        <dbReference type="EMBL" id="KAF2237473.1"/>
    </source>
</evidence>
<reference evidence="1" key="1">
    <citation type="journal article" date="2020" name="Stud. Mycol.">
        <title>101 Dothideomycetes genomes: a test case for predicting lifestyles and emergence of pathogens.</title>
        <authorList>
            <person name="Haridas S."/>
            <person name="Albert R."/>
            <person name="Binder M."/>
            <person name="Bloem J."/>
            <person name="Labutti K."/>
            <person name="Salamov A."/>
            <person name="Andreopoulos B."/>
            <person name="Baker S."/>
            <person name="Barry K."/>
            <person name="Bills G."/>
            <person name="Bluhm B."/>
            <person name="Cannon C."/>
            <person name="Castanera R."/>
            <person name="Culley D."/>
            <person name="Daum C."/>
            <person name="Ezra D."/>
            <person name="Gonzalez J."/>
            <person name="Henrissat B."/>
            <person name="Kuo A."/>
            <person name="Liang C."/>
            <person name="Lipzen A."/>
            <person name="Lutzoni F."/>
            <person name="Magnuson J."/>
            <person name="Mondo S."/>
            <person name="Nolan M."/>
            <person name="Ohm R."/>
            <person name="Pangilinan J."/>
            <person name="Park H.-J."/>
            <person name="Ramirez L."/>
            <person name="Alfaro M."/>
            <person name="Sun H."/>
            <person name="Tritt A."/>
            <person name="Yoshinaga Y."/>
            <person name="Zwiers L.-H."/>
            <person name="Turgeon B."/>
            <person name="Goodwin S."/>
            <person name="Spatafora J."/>
            <person name="Crous P."/>
            <person name="Grigoriev I."/>
        </authorList>
    </citation>
    <scope>NUCLEOTIDE SEQUENCE</scope>
    <source>
        <strain evidence="1">Tuck. ex Michener</strain>
    </source>
</reference>
<gene>
    <name evidence="1" type="ORF">EV356DRAFT_16954</name>
</gene>
<dbReference type="Proteomes" id="UP000800092">
    <property type="component" value="Unassembled WGS sequence"/>
</dbReference>
<name>A0A6A6HIW3_VIRVR</name>
<organism evidence="1 2">
    <name type="scientific">Viridothelium virens</name>
    <name type="common">Speckled blister lichen</name>
    <name type="synonym">Trypethelium virens</name>
    <dbReference type="NCBI Taxonomy" id="1048519"/>
    <lineage>
        <taxon>Eukaryota</taxon>
        <taxon>Fungi</taxon>
        <taxon>Dikarya</taxon>
        <taxon>Ascomycota</taxon>
        <taxon>Pezizomycotina</taxon>
        <taxon>Dothideomycetes</taxon>
        <taxon>Dothideomycetes incertae sedis</taxon>
        <taxon>Trypetheliales</taxon>
        <taxon>Trypetheliaceae</taxon>
        <taxon>Viridothelium</taxon>
    </lineage>
</organism>
<dbReference type="AlphaFoldDB" id="A0A6A6HIW3"/>
<proteinExistence type="predicted"/>
<keyword evidence="2" id="KW-1185">Reference proteome</keyword>